<evidence type="ECO:0000313" key="2">
    <source>
        <dbReference type="EMBL" id="RDU65721.1"/>
    </source>
</evidence>
<reference evidence="2 3" key="1">
    <citation type="submission" date="2018-04" db="EMBL/GenBank/DDBJ databases">
        <title>Novel Campyloabacter and Helicobacter Species and Strains.</title>
        <authorList>
            <person name="Mannion A.J."/>
            <person name="Shen Z."/>
            <person name="Fox J.G."/>
        </authorList>
    </citation>
    <scope>NUCLEOTIDE SEQUENCE [LARGE SCALE GENOMIC DNA]</scope>
    <source>
        <strain evidence="2 3">MIT 17-337</strain>
    </source>
</reference>
<evidence type="ECO:0000313" key="3">
    <source>
        <dbReference type="Proteomes" id="UP000256379"/>
    </source>
</evidence>
<dbReference type="OrthoDB" id="5325457at2"/>
<sequence length="266" mass="31132">MKQLYKNNKYGILYKRISSGSLSKKILFYPQLTHLTQNQLAKYILLFFTLFFPYVLYAGKPYNPDFTLSTQMMFEPPPLPQVYGVELPDAWEYYPNPNLKETPNPFLPNTPVLMEVCAITGTVVYSYATQEELLDGCYRNDIGLSFFVLQPYQYWGVLTPLKEVRLMPRNFNAPMNIHAIIYYRVSQTQMPIMTIELGEFDSPISYISINGQIFQHNLEVMRTLFGLIANIEEQTYLKERPQHNSLYTNYTFPPNNQTQYINYPQP</sequence>
<comment type="caution">
    <text evidence="2">The sequence shown here is derived from an EMBL/GenBank/DDBJ whole genome shotgun (WGS) entry which is preliminary data.</text>
</comment>
<dbReference type="AlphaFoldDB" id="A0A3D8IMB0"/>
<feature type="transmembrane region" description="Helical" evidence="1">
    <location>
        <begin position="40"/>
        <end position="59"/>
    </location>
</feature>
<organism evidence="2 3">
    <name type="scientific">Helicobacter didelphidarum</name>
    <dbReference type="NCBI Taxonomy" id="2040648"/>
    <lineage>
        <taxon>Bacteria</taxon>
        <taxon>Pseudomonadati</taxon>
        <taxon>Campylobacterota</taxon>
        <taxon>Epsilonproteobacteria</taxon>
        <taxon>Campylobacterales</taxon>
        <taxon>Helicobacteraceae</taxon>
        <taxon>Helicobacter</taxon>
    </lineage>
</organism>
<keyword evidence="1" id="KW-1133">Transmembrane helix</keyword>
<dbReference type="RefSeq" id="WP_115543127.1">
    <property type="nucleotide sequence ID" value="NZ_NXLQ01000011.1"/>
</dbReference>
<evidence type="ECO:0000256" key="1">
    <source>
        <dbReference type="SAM" id="Phobius"/>
    </source>
</evidence>
<proteinExistence type="predicted"/>
<keyword evidence="3" id="KW-1185">Reference proteome</keyword>
<gene>
    <name evidence="2" type="ORF">CQA53_06055</name>
</gene>
<accession>A0A3D8IMB0</accession>
<keyword evidence="1" id="KW-0812">Transmembrane</keyword>
<dbReference type="Proteomes" id="UP000256379">
    <property type="component" value="Unassembled WGS sequence"/>
</dbReference>
<keyword evidence="1" id="KW-0472">Membrane</keyword>
<name>A0A3D8IMB0_9HELI</name>
<dbReference type="EMBL" id="NXLQ01000011">
    <property type="protein sequence ID" value="RDU65721.1"/>
    <property type="molecule type" value="Genomic_DNA"/>
</dbReference>
<protein>
    <submittedName>
        <fullName evidence="2">Uncharacterized protein</fullName>
    </submittedName>
</protein>